<evidence type="ECO:0000313" key="2">
    <source>
        <dbReference type="EMBL" id="HGQ77772.1"/>
    </source>
</evidence>
<evidence type="ECO:0000256" key="1">
    <source>
        <dbReference type="SAM" id="Phobius"/>
    </source>
</evidence>
<accession>A0A7V4FIF7</accession>
<organism evidence="2">
    <name type="scientific">Fervidobacterium pennivorans</name>
    <dbReference type="NCBI Taxonomy" id="93466"/>
    <lineage>
        <taxon>Bacteria</taxon>
        <taxon>Thermotogati</taxon>
        <taxon>Thermotogota</taxon>
        <taxon>Thermotogae</taxon>
        <taxon>Thermotogales</taxon>
        <taxon>Fervidobacteriaceae</taxon>
        <taxon>Fervidobacterium</taxon>
    </lineage>
</organism>
<feature type="transmembrane region" description="Helical" evidence="1">
    <location>
        <begin position="154"/>
        <end position="173"/>
    </location>
</feature>
<comment type="caution">
    <text evidence="2">The sequence shown here is derived from an EMBL/GenBank/DDBJ whole genome shotgun (WGS) entry which is preliminary data.</text>
</comment>
<sequence length="174" mass="19961">MFGLIKYSDEELDIVSRFMIDHHDEYTKMVRPFLLYDTIVRVGFAFGLSLLLDKVITMVLFGKSLSLFFALVLIAYTLTSFILSGNYAYFILVPKYVKEKSVKYKMLANAVINSVVDSMIMTLLLTLFVAILYRNVVNVSSVLHAKYHIDVTDLYGLFKNLPFIFIHFAMLGII</sequence>
<dbReference type="AlphaFoldDB" id="A0A7V4FIF7"/>
<feature type="transmembrane region" description="Helical" evidence="1">
    <location>
        <begin position="67"/>
        <end position="89"/>
    </location>
</feature>
<protein>
    <submittedName>
        <fullName evidence="2">Uncharacterized protein</fullName>
    </submittedName>
</protein>
<keyword evidence="1" id="KW-0472">Membrane</keyword>
<keyword evidence="1" id="KW-1133">Transmembrane helix</keyword>
<feature type="transmembrane region" description="Helical" evidence="1">
    <location>
        <begin position="38"/>
        <end position="61"/>
    </location>
</feature>
<reference evidence="2" key="1">
    <citation type="journal article" date="2020" name="mSystems">
        <title>Genome- and Community-Level Interaction Insights into Carbon Utilization and Element Cycling Functions of Hydrothermarchaeota in Hydrothermal Sediment.</title>
        <authorList>
            <person name="Zhou Z."/>
            <person name="Liu Y."/>
            <person name="Xu W."/>
            <person name="Pan J."/>
            <person name="Luo Z.H."/>
            <person name="Li M."/>
        </authorList>
    </citation>
    <scope>NUCLEOTIDE SEQUENCE [LARGE SCALE GENOMIC DNA]</scope>
    <source>
        <strain evidence="2">SpSt-640</strain>
    </source>
</reference>
<keyword evidence="1" id="KW-0812">Transmembrane</keyword>
<proteinExistence type="predicted"/>
<feature type="transmembrane region" description="Helical" evidence="1">
    <location>
        <begin position="110"/>
        <end position="134"/>
    </location>
</feature>
<name>A0A7V4FIF7_FERPE</name>
<dbReference type="EMBL" id="DTBH01000157">
    <property type="protein sequence ID" value="HGQ77772.1"/>
    <property type="molecule type" value="Genomic_DNA"/>
</dbReference>
<gene>
    <name evidence="2" type="ORF">ENU12_07745</name>
</gene>